<proteinExistence type="inferred from homology"/>
<comment type="similarity">
    <text evidence="1">Belongs to the CFA/CMAS family.</text>
</comment>
<organism evidence="8 9">
    <name type="scientific">Clostridium oryzae</name>
    <dbReference type="NCBI Taxonomy" id="1450648"/>
    <lineage>
        <taxon>Bacteria</taxon>
        <taxon>Bacillati</taxon>
        <taxon>Bacillota</taxon>
        <taxon>Clostridia</taxon>
        <taxon>Eubacteriales</taxon>
        <taxon>Clostridiaceae</taxon>
        <taxon>Clostridium</taxon>
    </lineage>
</organism>
<keyword evidence="4" id="KW-0949">S-adenosyl-L-methionine</keyword>
<evidence type="ECO:0000313" key="8">
    <source>
        <dbReference type="EMBL" id="OPJ57320.1"/>
    </source>
</evidence>
<reference evidence="8 9" key="1">
    <citation type="submission" date="2017-03" db="EMBL/GenBank/DDBJ databases">
        <title>Genome sequence of Clostridium oryzae DSM 28571.</title>
        <authorList>
            <person name="Poehlein A."/>
            <person name="Daniel R."/>
        </authorList>
    </citation>
    <scope>NUCLEOTIDE SEQUENCE [LARGE SCALE GENOMIC DNA]</scope>
    <source>
        <strain evidence="8 9">DSM 28571</strain>
    </source>
</reference>
<evidence type="ECO:0000313" key="9">
    <source>
        <dbReference type="Proteomes" id="UP000190080"/>
    </source>
</evidence>
<dbReference type="GO" id="GO:0008610">
    <property type="term" value="P:lipid biosynthetic process"/>
    <property type="evidence" value="ECO:0007669"/>
    <property type="project" value="InterPro"/>
</dbReference>
<dbReference type="Pfam" id="PF02353">
    <property type="entry name" value="CMAS"/>
    <property type="match status" value="1"/>
</dbReference>
<dbReference type="Proteomes" id="UP000190080">
    <property type="component" value="Unassembled WGS sequence"/>
</dbReference>
<keyword evidence="5" id="KW-0443">Lipid metabolism</keyword>
<evidence type="ECO:0000256" key="1">
    <source>
        <dbReference type="ARBA" id="ARBA00010815"/>
    </source>
</evidence>
<evidence type="ECO:0000256" key="5">
    <source>
        <dbReference type="ARBA" id="ARBA00023098"/>
    </source>
</evidence>
<protein>
    <submittedName>
        <fullName evidence="8">Cyclopropane-fatty-acyl-phospholipid synthase</fullName>
        <ecNumber evidence="8">2.1.1.79</ecNumber>
    </submittedName>
</protein>
<dbReference type="InterPro" id="IPR057206">
    <property type="entry name" value="DUF7884"/>
</dbReference>
<dbReference type="PIRSF" id="PIRSF003085">
    <property type="entry name" value="CMAS"/>
    <property type="match status" value="1"/>
</dbReference>
<name>A0A1V4IBR9_9CLOT</name>
<keyword evidence="9" id="KW-1185">Reference proteome</keyword>
<evidence type="ECO:0000256" key="6">
    <source>
        <dbReference type="PIRSR" id="PIRSR003085-1"/>
    </source>
</evidence>
<accession>A0A1V4IBR9</accession>
<dbReference type="GO" id="GO:0032259">
    <property type="term" value="P:methylation"/>
    <property type="evidence" value="ECO:0007669"/>
    <property type="project" value="UniProtKB-KW"/>
</dbReference>
<dbReference type="EC" id="2.1.1.79" evidence="8"/>
<dbReference type="InterPro" id="IPR050723">
    <property type="entry name" value="CFA/CMAS"/>
</dbReference>
<dbReference type="Gene3D" id="3.40.50.150">
    <property type="entry name" value="Vaccinia Virus protein VP39"/>
    <property type="match status" value="1"/>
</dbReference>
<dbReference type="InterPro" id="IPR029063">
    <property type="entry name" value="SAM-dependent_MTases_sf"/>
</dbReference>
<evidence type="ECO:0000256" key="4">
    <source>
        <dbReference type="ARBA" id="ARBA00022691"/>
    </source>
</evidence>
<dbReference type="GO" id="GO:0008825">
    <property type="term" value="F:cyclopropane-fatty-acyl-phospholipid synthase activity"/>
    <property type="evidence" value="ECO:0007669"/>
    <property type="project" value="UniProtKB-EC"/>
</dbReference>
<dbReference type="AlphaFoldDB" id="A0A1V4IBR9"/>
<evidence type="ECO:0000256" key="3">
    <source>
        <dbReference type="ARBA" id="ARBA00022679"/>
    </source>
</evidence>
<keyword evidence="2 8" id="KW-0489">Methyltransferase</keyword>
<feature type="active site" evidence="6">
    <location>
        <position position="358"/>
    </location>
</feature>
<keyword evidence="3 8" id="KW-0808">Transferase</keyword>
<dbReference type="EMBL" id="MZGV01000089">
    <property type="protein sequence ID" value="OPJ57320.1"/>
    <property type="molecule type" value="Genomic_DNA"/>
</dbReference>
<dbReference type="InterPro" id="IPR003333">
    <property type="entry name" value="CMAS"/>
</dbReference>
<dbReference type="STRING" id="1450648.CLORY_41880"/>
<comment type="caution">
    <text evidence="8">The sequence shown here is derived from an EMBL/GenBank/DDBJ whole genome shotgun (WGS) entry which is preliminary data.</text>
</comment>
<dbReference type="SUPFAM" id="SSF53335">
    <property type="entry name" value="S-adenosyl-L-methionine-dependent methyltransferases"/>
    <property type="match status" value="1"/>
</dbReference>
<dbReference type="OrthoDB" id="9782855at2"/>
<dbReference type="RefSeq" id="WP_079428169.1">
    <property type="nucleotide sequence ID" value="NZ_MZGV01000089.1"/>
</dbReference>
<dbReference type="PANTHER" id="PTHR43667:SF1">
    <property type="entry name" value="CYCLOPROPANE-FATTY-ACYL-PHOSPHOLIPID SYNTHASE"/>
    <property type="match status" value="1"/>
</dbReference>
<dbReference type="CDD" id="cd02440">
    <property type="entry name" value="AdoMet_MTases"/>
    <property type="match status" value="1"/>
</dbReference>
<feature type="domain" description="DUF7884" evidence="7">
    <location>
        <begin position="7"/>
        <end position="92"/>
    </location>
</feature>
<dbReference type="PANTHER" id="PTHR43667">
    <property type="entry name" value="CYCLOPROPANE-FATTY-ACYL-PHOSPHOLIPID SYNTHASE"/>
    <property type="match status" value="1"/>
</dbReference>
<dbReference type="Pfam" id="PF25371">
    <property type="entry name" value="DUF7884"/>
    <property type="match status" value="1"/>
</dbReference>
<sequence length="391" mass="45287">MGIDKLFYSKMFKTLFSDPCEVQYWDGDIEKYGEGESKFKIIINKPIPKTEIINDPSMAFGEGYMNRDIDIEGSVQDVIESLYNNKDSFLKNGEKYVKLLRKVTNNIRNSRENIHKHYDIGNDFYKLWLDDTMTYSCGYFRSAADSLTQAQHNKVNHILKKLDLKEGQTLLDIGCGWGELIINAAKQYKVKALGITLSDEQYKKVKERIQAEGLTELVDVKVIDYRELKDVKFDRVVSVGMVEHVGKDHLTEYFDAIDRLLNDGGISMLHCITGIKRGGTNTWIDTYIFPGGYVPAVKELVNEISDKGFYLLDAESLRRHYGKTLECWARNFENSIDEVVKMKDETFIRMWRLYLNACAASFNRGNIDIHQFMFSKGLADELPWTREYMYK</sequence>
<gene>
    <name evidence="8" type="primary">cfa</name>
    <name evidence="8" type="ORF">CLORY_41880</name>
</gene>
<evidence type="ECO:0000256" key="2">
    <source>
        <dbReference type="ARBA" id="ARBA00022603"/>
    </source>
</evidence>
<evidence type="ECO:0000259" key="7">
    <source>
        <dbReference type="Pfam" id="PF25371"/>
    </source>
</evidence>